<proteinExistence type="predicted"/>
<evidence type="ECO:0000259" key="3">
    <source>
        <dbReference type="Pfam" id="PF24656"/>
    </source>
</evidence>
<gene>
    <name evidence="4" type="ORF">JY500_16015</name>
</gene>
<keyword evidence="2" id="KW-0206">Cytoskeleton</keyword>
<dbReference type="InterPro" id="IPR056290">
    <property type="entry name" value="CEPT76/DRC7_peptidase-like_dom"/>
</dbReference>
<evidence type="ECO:0000313" key="5">
    <source>
        <dbReference type="Proteomes" id="UP000663570"/>
    </source>
</evidence>
<organism evidence="4 5">
    <name type="scientific">Niveibacterium microcysteis</name>
    <dbReference type="NCBI Taxonomy" id="2811415"/>
    <lineage>
        <taxon>Bacteria</taxon>
        <taxon>Pseudomonadati</taxon>
        <taxon>Pseudomonadota</taxon>
        <taxon>Betaproteobacteria</taxon>
        <taxon>Rhodocyclales</taxon>
        <taxon>Rhodocyclaceae</taxon>
        <taxon>Niveibacterium</taxon>
    </lineage>
</organism>
<evidence type="ECO:0000256" key="1">
    <source>
        <dbReference type="ARBA" id="ARBA00004245"/>
    </source>
</evidence>
<dbReference type="EMBL" id="CP071060">
    <property type="protein sequence ID" value="QSI75972.1"/>
    <property type="molecule type" value="Genomic_DNA"/>
</dbReference>
<accession>A0ABX7M2H8</accession>
<reference evidence="4 5" key="1">
    <citation type="submission" date="2021-02" db="EMBL/GenBank/DDBJ databases">
        <title>Niveibacterium changnyeongensis HC41.</title>
        <authorList>
            <person name="Kang M."/>
        </authorList>
    </citation>
    <scope>NUCLEOTIDE SEQUENCE [LARGE SCALE GENOMIC DNA]</scope>
    <source>
        <strain evidence="4 5">HC41</strain>
    </source>
</reference>
<name>A0ABX7M2H8_9RHOO</name>
<comment type="subcellular location">
    <subcellularLocation>
        <location evidence="1">Cytoplasm</location>
        <location evidence="1">Cytoskeleton</location>
    </subcellularLocation>
</comment>
<dbReference type="Gene3D" id="3.10.620.30">
    <property type="match status" value="1"/>
</dbReference>
<dbReference type="InterPro" id="IPR038765">
    <property type="entry name" value="Papain-like_cys_pep_sf"/>
</dbReference>
<protein>
    <submittedName>
        <fullName evidence="4">Transglutaminase-like cysteine peptidase</fullName>
    </submittedName>
</protein>
<evidence type="ECO:0000313" key="4">
    <source>
        <dbReference type="EMBL" id="QSI75972.1"/>
    </source>
</evidence>
<sequence length="282" mass="31511">MTTGKPGAHRPLLLLSGLACALVAIGAYGRSDVPLVIEPDWRIDWHAATQQGKASAGTDSVVRLSNGKQVHEQQLDRTVARHQGPDRWLPYHFSVGGAPVTTVAPGTDRHHHFVNHFLEGFVPMPKAEPWVPLYVIAHRKTYVEDPQQYGVREMWQTSRESMGNPRGDCEDHAIALADWLIGLGKDARVVLGTMNGGGHAWVVVRENEQTWLLEATRKRRTRHWSYPLASLHPEYVPREMFDRERWWQNTGGATVDYTGSHWLLGARFERPAPSGANPASGS</sequence>
<feature type="domain" description="CEP76/DRC7 peptidase-like" evidence="3">
    <location>
        <begin position="153"/>
        <end position="249"/>
    </location>
</feature>
<dbReference type="RefSeq" id="WP_206253790.1">
    <property type="nucleotide sequence ID" value="NZ_CP071060.1"/>
</dbReference>
<dbReference type="Proteomes" id="UP000663570">
    <property type="component" value="Chromosome"/>
</dbReference>
<dbReference type="Pfam" id="PF24656">
    <property type="entry name" value="CEPT76_peptidase"/>
    <property type="match status" value="1"/>
</dbReference>
<keyword evidence="2" id="KW-0963">Cytoplasm</keyword>
<dbReference type="SUPFAM" id="SSF54001">
    <property type="entry name" value="Cysteine proteinases"/>
    <property type="match status" value="1"/>
</dbReference>
<evidence type="ECO:0000256" key="2">
    <source>
        <dbReference type="ARBA" id="ARBA00023212"/>
    </source>
</evidence>
<keyword evidence="5" id="KW-1185">Reference proteome</keyword>